<sequence length="729" mass="84381">MIFPFQSEIMDSQQNEKSVKDKLNEKNEKKNSLAILDRSWLPLLLLLASLSGSHCLDIKGELHSDVLLPCVVIYKDEFDYSLLVVNWQRHENDALVHSFYHSSSQPEYQEKHYQGRTQIFFESLPKGNASLLLKNLTNSDAGIYICNVILQQSSGYLTQYINLTVVDAVSDTSKMSDTKWILVTAPTIVMVILVLGAVLVVRHYKSSKRKCGPPDTENEFLIKDTPDPIIKYKEYMKSNTNKRKYEDIFERQLIVVEGSLYITSHSDDVSFGDNQKMINVKKLFTTANKHLMSKRMHLVGDAGTGKSYFCKWLEEEWVNTGSPLYQCIIYVSGRKINRKNEITRVEDIVEEKFNKLSEVIHMSDVLLILDDLDDLVCYAVNTGTDLPFEKENNLDTDNTLQLEALIKDIINEKLLPETNILIVSRRDSPFNEDEASNVYVTAGKSSSDDTYKSVKRISNNPAFVLMMCNLNSSDEKLHNFTSPYEMLIFCFLQQYLKQLHGYGSGTEILQLVEESYHNFVKAKKNNPESTKLWGDFLNFFSCTNLKYQCVILRDMLAALHCVWQPKMTESLIECLDFWLFGGKHTCSLLCPVTNEHNTKYYNFIRFFMRLLPYPNYDSLCYKTPNMDDNLRKMLSDYFKNRLKDHNENYEKLAVVHCVFELHDEFVTKEFSSIDHFSLLNIPLNPLDIRALVYCLIDARLQKLDLRLCSLTDKYVEQLKNIIKNTNYVL</sequence>
<evidence type="ECO:0000256" key="5">
    <source>
        <dbReference type="ARBA" id="ARBA00022989"/>
    </source>
</evidence>
<dbReference type="GO" id="GO:0031295">
    <property type="term" value="P:T cell costimulation"/>
    <property type="evidence" value="ECO:0007669"/>
    <property type="project" value="TreeGrafter"/>
</dbReference>
<keyword evidence="6 11" id="KW-0472">Membrane</keyword>
<proteinExistence type="predicted"/>
<evidence type="ECO:0000256" key="10">
    <source>
        <dbReference type="ARBA" id="ARBA00023319"/>
    </source>
</evidence>
<dbReference type="InterPro" id="IPR027417">
    <property type="entry name" value="P-loop_NTPase"/>
</dbReference>
<protein>
    <recommendedName>
        <fullName evidence="12">Ig-like domain-containing protein</fullName>
    </recommendedName>
</protein>
<keyword evidence="9" id="KW-0325">Glycoprotein</keyword>
<keyword evidence="2" id="KW-1003">Cell membrane</keyword>
<dbReference type="AlphaFoldDB" id="A0AAV3AY11"/>
<evidence type="ECO:0000256" key="2">
    <source>
        <dbReference type="ARBA" id="ARBA00022475"/>
    </source>
</evidence>
<dbReference type="SMART" id="SM00406">
    <property type="entry name" value="IGv"/>
    <property type="match status" value="1"/>
</dbReference>
<evidence type="ECO:0000256" key="7">
    <source>
        <dbReference type="ARBA" id="ARBA00023157"/>
    </source>
</evidence>
<evidence type="ECO:0000256" key="8">
    <source>
        <dbReference type="ARBA" id="ARBA00023170"/>
    </source>
</evidence>
<keyword evidence="10" id="KW-0393">Immunoglobulin domain</keyword>
<dbReference type="Gene3D" id="3.40.50.300">
    <property type="entry name" value="P-loop containing nucleotide triphosphate hydrolases"/>
    <property type="match status" value="1"/>
</dbReference>
<reference evidence="13" key="1">
    <citation type="thesis" date="2020" institute="ProQuest LLC" country="789 East Eisenhower Parkway, Ann Arbor, MI, USA">
        <title>Comparative Genomics and Chromosome Evolution.</title>
        <authorList>
            <person name="Mudd A.B."/>
        </authorList>
    </citation>
    <scope>NUCLEOTIDE SEQUENCE</scope>
    <source>
        <strain evidence="13">1538</strain>
        <tissue evidence="13">Blood</tissue>
    </source>
</reference>
<keyword evidence="4" id="KW-0732">Signal</keyword>
<organism evidence="13 14">
    <name type="scientific">Pyxicephalus adspersus</name>
    <name type="common">African bullfrog</name>
    <dbReference type="NCBI Taxonomy" id="30357"/>
    <lineage>
        <taxon>Eukaryota</taxon>
        <taxon>Metazoa</taxon>
        <taxon>Chordata</taxon>
        <taxon>Craniata</taxon>
        <taxon>Vertebrata</taxon>
        <taxon>Euteleostomi</taxon>
        <taxon>Amphibia</taxon>
        <taxon>Batrachia</taxon>
        <taxon>Anura</taxon>
        <taxon>Neobatrachia</taxon>
        <taxon>Ranoidea</taxon>
        <taxon>Pyxicephalidae</taxon>
        <taxon>Pyxicephalinae</taxon>
        <taxon>Pyxicephalus</taxon>
    </lineage>
</organism>
<dbReference type="GO" id="GO:0042102">
    <property type="term" value="P:positive regulation of T cell proliferation"/>
    <property type="evidence" value="ECO:0007669"/>
    <property type="project" value="TreeGrafter"/>
</dbReference>
<evidence type="ECO:0000256" key="6">
    <source>
        <dbReference type="ARBA" id="ARBA00023136"/>
    </source>
</evidence>
<keyword evidence="3 11" id="KW-0812">Transmembrane</keyword>
<dbReference type="Gene3D" id="2.60.40.10">
    <property type="entry name" value="Immunoglobulins"/>
    <property type="match status" value="1"/>
</dbReference>
<feature type="transmembrane region" description="Helical" evidence="11">
    <location>
        <begin position="180"/>
        <end position="201"/>
    </location>
</feature>
<keyword evidence="7" id="KW-1015">Disulfide bond</keyword>
<dbReference type="SUPFAM" id="SSF52540">
    <property type="entry name" value="P-loop containing nucleoside triphosphate hydrolases"/>
    <property type="match status" value="1"/>
</dbReference>
<evidence type="ECO:0000256" key="4">
    <source>
        <dbReference type="ARBA" id="ARBA00022729"/>
    </source>
</evidence>
<evidence type="ECO:0000256" key="9">
    <source>
        <dbReference type="ARBA" id="ARBA00023180"/>
    </source>
</evidence>
<dbReference type="PANTHER" id="PTHR25466:SF14">
    <property type="entry name" value="BUTYROPHILIN SUBFAMILY 2 MEMBER A2-LIKE-RELATED"/>
    <property type="match status" value="1"/>
</dbReference>
<evidence type="ECO:0000256" key="1">
    <source>
        <dbReference type="ARBA" id="ARBA00004251"/>
    </source>
</evidence>
<dbReference type="PANTHER" id="PTHR25466">
    <property type="entry name" value="T-LYMPHOCYTE ACTIVATION ANTIGEN"/>
    <property type="match status" value="1"/>
</dbReference>
<evidence type="ECO:0000256" key="11">
    <source>
        <dbReference type="SAM" id="Phobius"/>
    </source>
</evidence>
<keyword evidence="5 11" id="KW-1133">Transmembrane helix</keyword>
<dbReference type="InterPro" id="IPR036179">
    <property type="entry name" value="Ig-like_dom_sf"/>
</dbReference>
<evidence type="ECO:0000313" key="13">
    <source>
        <dbReference type="EMBL" id="DBA31449.1"/>
    </source>
</evidence>
<dbReference type="GO" id="GO:0006955">
    <property type="term" value="P:immune response"/>
    <property type="evidence" value="ECO:0007669"/>
    <property type="project" value="TreeGrafter"/>
</dbReference>
<dbReference type="FunFam" id="2.60.40.10:FF:000142">
    <property type="entry name" value="V-set domain-containing T-cell activation inhibitor 1"/>
    <property type="match status" value="1"/>
</dbReference>
<dbReference type="InterPro" id="IPR003599">
    <property type="entry name" value="Ig_sub"/>
</dbReference>
<comment type="subcellular location">
    <subcellularLocation>
        <location evidence="1">Cell membrane</location>
        <topology evidence="1">Single-pass type I membrane protein</topology>
    </subcellularLocation>
</comment>
<dbReference type="GO" id="GO:0009897">
    <property type="term" value="C:external side of plasma membrane"/>
    <property type="evidence" value="ECO:0007669"/>
    <property type="project" value="TreeGrafter"/>
</dbReference>
<dbReference type="Pfam" id="PF07686">
    <property type="entry name" value="V-set"/>
    <property type="match status" value="1"/>
</dbReference>
<dbReference type="SUPFAM" id="SSF48726">
    <property type="entry name" value="Immunoglobulin"/>
    <property type="match status" value="1"/>
</dbReference>
<feature type="domain" description="Ig-like" evidence="12">
    <location>
        <begin position="42"/>
        <end position="164"/>
    </location>
</feature>
<dbReference type="InterPro" id="IPR007111">
    <property type="entry name" value="NACHT_NTPase"/>
</dbReference>
<name>A0AAV3AY11_PYXAD</name>
<dbReference type="Pfam" id="PF05729">
    <property type="entry name" value="NACHT"/>
    <property type="match status" value="1"/>
</dbReference>
<keyword evidence="14" id="KW-1185">Reference proteome</keyword>
<dbReference type="PROSITE" id="PS50835">
    <property type="entry name" value="IG_LIKE"/>
    <property type="match status" value="1"/>
</dbReference>
<dbReference type="GO" id="GO:0007166">
    <property type="term" value="P:cell surface receptor signaling pathway"/>
    <property type="evidence" value="ECO:0007669"/>
    <property type="project" value="TreeGrafter"/>
</dbReference>
<dbReference type="GO" id="GO:0071222">
    <property type="term" value="P:cellular response to lipopolysaccharide"/>
    <property type="evidence" value="ECO:0007669"/>
    <property type="project" value="TreeGrafter"/>
</dbReference>
<keyword evidence="8" id="KW-0675">Receptor</keyword>
<dbReference type="EMBL" id="DYDO01000002">
    <property type="protein sequence ID" value="DBA31449.1"/>
    <property type="molecule type" value="Genomic_DNA"/>
</dbReference>
<dbReference type="SMART" id="SM00409">
    <property type="entry name" value="IG"/>
    <property type="match status" value="1"/>
</dbReference>
<comment type="caution">
    <text evidence="13">The sequence shown here is derived from an EMBL/GenBank/DDBJ whole genome shotgun (WGS) entry which is preliminary data.</text>
</comment>
<dbReference type="GO" id="GO:0042130">
    <property type="term" value="P:negative regulation of T cell proliferation"/>
    <property type="evidence" value="ECO:0007669"/>
    <property type="project" value="TreeGrafter"/>
</dbReference>
<evidence type="ECO:0000259" key="12">
    <source>
        <dbReference type="PROSITE" id="PS50835"/>
    </source>
</evidence>
<accession>A0AAV3AY11</accession>
<dbReference type="InterPro" id="IPR013106">
    <property type="entry name" value="Ig_V-set"/>
</dbReference>
<evidence type="ECO:0000313" key="14">
    <source>
        <dbReference type="Proteomes" id="UP001181693"/>
    </source>
</evidence>
<dbReference type="InterPro" id="IPR013783">
    <property type="entry name" value="Ig-like_fold"/>
</dbReference>
<dbReference type="Proteomes" id="UP001181693">
    <property type="component" value="Unassembled WGS sequence"/>
</dbReference>
<dbReference type="InterPro" id="IPR007110">
    <property type="entry name" value="Ig-like_dom"/>
</dbReference>
<gene>
    <name evidence="13" type="ORF">GDO54_007297</name>
</gene>
<evidence type="ECO:0000256" key="3">
    <source>
        <dbReference type="ARBA" id="ARBA00022692"/>
    </source>
</evidence>
<dbReference type="InterPro" id="IPR051713">
    <property type="entry name" value="T-cell_Activation_Regulation"/>
</dbReference>